<gene>
    <name evidence="2" type="ORF">ESV85_14715</name>
</gene>
<evidence type="ECO:0000313" key="3">
    <source>
        <dbReference type="Proteomes" id="UP000321935"/>
    </source>
</evidence>
<keyword evidence="1" id="KW-1133">Transmembrane helix</keyword>
<comment type="caution">
    <text evidence="2">The sequence shown here is derived from an EMBL/GenBank/DDBJ whole genome shotgun (WGS) entry which is preliminary data.</text>
</comment>
<feature type="transmembrane region" description="Helical" evidence="1">
    <location>
        <begin position="207"/>
        <end position="227"/>
    </location>
</feature>
<dbReference type="AlphaFoldDB" id="A0A5C7AK47"/>
<feature type="transmembrane region" description="Helical" evidence="1">
    <location>
        <begin position="172"/>
        <end position="201"/>
    </location>
</feature>
<dbReference type="EMBL" id="VORW01000010">
    <property type="protein sequence ID" value="TXE08811.1"/>
    <property type="molecule type" value="Genomic_DNA"/>
</dbReference>
<feature type="transmembrane region" description="Helical" evidence="1">
    <location>
        <begin position="90"/>
        <end position="113"/>
    </location>
</feature>
<keyword evidence="1" id="KW-0472">Membrane</keyword>
<name>A0A5C7AK47_9BACT</name>
<feature type="transmembrane region" description="Helical" evidence="1">
    <location>
        <begin position="297"/>
        <end position="316"/>
    </location>
</feature>
<dbReference type="RefSeq" id="WP_146918842.1">
    <property type="nucleotide sequence ID" value="NZ_VORW01000010.1"/>
</dbReference>
<organism evidence="2 3">
    <name type="scientific">Algoriphagus aquimarinus</name>
    <dbReference type="NCBI Taxonomy" id="237018"/>
    <lineage>
        <taxon>Bacteria</taxon>
        <taxon>Pseudomonadati</taxon>
        <taxon>Bacteroidota</taxon>
        <taxon>Cytophagia</taxon>
        <taxon>Cytophagales</taxon>
        <taxon>Cyclobacteriaceae</taxon>
        <taxon>Algoriphagus</taxon>
    </lineage>
</organism>
<reference evidence="2 3" key="1">
    <citation type="submission" date="2019-08" db="EMBL/GenBank/DDBJ databases">
        <title>Genomes sequence of Algoriphagus aquimarinus ACAM450.</title>
        <authorList>
            <person name="Bowman J.P."/>
        </authorList>
    </citation>
    <scope>NUCLEOTIDE SEQUENCE [LARGE SCALE GENOMIC DNA]</scope>
    <source>
        <strain evidence="2 3">ACAM 450</strain>
    </source>
</reference>
<feature type="transmembrane region" description="Helical" evidence="1">
    <location>
        <begin position="12"/>
        <end position="30"/>
    </location>
</feature>
<accession>A0A5C7AK47</accession>
<proteinExistence type="predicted"/>
<feature type="transmembrane region" description="Helical" evidence="1">
    <location>
        <begin position="345"/>
        <end position="363"/>
    </location>
</feature>
<keyword evidence="1" id="KW-0812">Transmembrane</keyword>
<sequence>MDFSKIEKIHPVLILVVGTLVIYTYFFLLIDGSYSPYYGDEYFYFKNAESFAKSLSLKAPFTYSGFGSRLWGVDAHGPAYPIIYGGVSLVIGWSNLNIVLINAGVLLISLAVLNLRKKATWNEKLLQTLVVLGSPFAFFYSTTFLPELIHVAGAVFLFLATNQYIRRPDKKSFAILILLILGLGLIRSTWFFAFIGLPLLIEKSGSGWKWLFIPLGLCLPFLMQFYLHEQVPNTFSELGMLIESGNFGDAWNSIFFNSKRNVYFAIHFTEGKFYTLQKIWIGLSLLSSLYFLRKSRVLLFGSFILSVILIFNIVLYKNYDWSELRMYTPMAIFLNLSLISTNRKLAYGLVGLNFISFLLVIPLQQKLIQLRMNPSVKVIPVETILELEELSAPVIMLDSVLLQTYSLSHLPIVSNKGERIEYILPYYAIETKPYNYFLGTKNGQIKVSNAKILTQ</sequence>
<evidence type="ECO:0008006" key="4">
    <source>
        <dbReference type="Google" id="ProtNLM"/>
    </source>
</evidence>
<evidence type="ECO:0000313" key="2">
    <source>
        <dbReference type="EMBL" id="TXE08811.1"/>
    </source>
</evidence>
<protein>
    <recommendedName>
        <fullName evidence="4">Glycosyltransferase RgtA/B/C/D-like domain-containing protein</fullName>
    </recommendedName>
</protein>
<dbReference type="OrthoDB" id="817726at2"/>
<evidence type="ECO:0000256" key="1">
    <source>
        <dbReference type="SAM" id="Phobius"/>
    </source>
</evidence>
<dbReference type="Proteomes" id="UP000321935">
    <property type="component" value="Unassembled WGS sequence"/>
</dbReference>